<dbReference type="InterPro" id="IPR034660">
    <property type="entry name" value="DinB/YfiT-like"/>
</dbReference>
<gene>
    <name evidence="1" type="ORF">ACFOEN_05040</name>
</gene>
<sequence length="167" mass="18644">MPTLYAQTAPTFVRQLTNLSSILDKAQHHADSMKFDSSNYLQLRLIADMLSFTRQVQIACDFAKGAMSRLASVEVPKWEDNEASLADLKARIAKTIDYVQSFKPEQLDGPESRTISIKIGGQDKQFDAPTYVSYIVMPNFYFHLTTAYAILRSNGVPLGKGDFIGNV</sequence>
<dbReference type="SUPFAM" id="SSF109854">
    <property type="entry name" value="DinB/YfiT-like putative metalloenzymes"/>
    <property type="match status" value="1"/>
</dbReference>
<dbReference type="RefSeq" id="WP_377301685.1">
    <property type="nucleotide sequence ID" value="NZ_CP180191.1"/>
</dbReference>
<dbReference type="Gene3D" id="1.20.120.450">
    <property type="entry name" value="dinb family like domain"/>
    <property type="match status" value="1"/>
</dbReference>
<reference evidence="2" key="1">
    <citation type="journal article" date="2019" name="Int. J. Syst. Evol. Microbiol.">
        <title>The Global Catalogue of Microorganisms (GCM) 10K type strain sequencing project: providing services to taxonomists for standard genome sequencing and annotation.</title>
        <authorList>
            <consortium name="The Broad Institute Genomics Platform"/>
            <consortium name="The Broad Institute Genome Sequencing Center for Infectious Disease"/>
            <person name="Wu L."/>
            <person name="Ma J."/>
        </authorList>
    </citation>
    <scope>NUCLEOTIDE SEQUENCE [LARGE SCALE GENOMIC DNA]</scope>
    <source>
        <strain evidence="2">KCTC 52168</strain>
    </source>
</reference>
<name>A0ABV7H353_9BURK</name>
<dbReference type="PANTHER" id="PTHR36922">
    <property type="entry name" value="BLL2446 PROTEIN"/>
    <property type="match status" value="1"/>
</dbReference>
<organism evidence="1 2">
    <name type="scientific">Piscinibacterium candidicorallinum</name>
    <dbReference type="NCBI Taxonomy" id="1793872"/>
    <lineage>
        <taxon>Bacteria</taxon>
        <taxon>Pseudomonadati</taxon>
        <taxon>Pseudomonadota</taxon>
        <taxon>Betaproteobacteria</taxon>
        <taxon>Burkholderiales</taxon>
        <taxon>Piscinibacterium</taxon>
    </lineage>
</organism>
<dbReference type="EMBL" id="JBHRTI010000003">
    <property type="protein sequence ID" value="MFC3147008.1"/>
    <property type="molecule type" value="Genomic_DNA"/>
</dbReference>
<dbReference type="InterPro" id="IPR018531">
    <property type="entry name" value="DUF1993"/>
</dbReference>
<proteinExistence type="predicted"/>
<dbReference type="Pfam" id="PF09351">
    <property type="entry name" value="DUF1993"/>
    <property type="match status" value="1"/>
</dbReference>
<evidence type="ECO:0000313" key="2">
    <source>
        <dbReference type="Proteomes" id="UP001595556"/>
    </source>
</evidence>
<dbReference type="Proteomes" id="UP001595556">
    <property type="component" value="Unassembled WGS sequence"/>
</dbReference>
<dbReference type="PANTHER" id="PTHR36922:SF1">
    <property type="entry name" value="DUF1993 DOMAIN-CONTAINING PROTEIN"/>
    <property type="match status" value="1"/>
</dbReference>
<accession>A0ABV7H353</accession>
<evidence type="ECO:0000313" key="1">
    <source>
        <dbReference type="EMBL" id="MFC3147008.1"/>
    </source>
</evidence>
<keyword evidence="2" id="KW-1185">Reference proteome</keyword>
<comment type="caution">
    <text evidence="1">The sequence shown here is derived from an EMBL/GenBank/DDBJ whole genome shotgun (WGS) entry which is preliminary data.</text>
</comment>
<protein>
    <submittedName>
        <fullName evidence="1">DUF1993 family protein</fullName>
    </submittedName>
</protein>